<evidence type="ECO:0000313" key="9">
    <source>
        <dbReference type="Proteomes" id="UP000585437"/>
    </source>
</evidence>
<evidence type="ECO:0000256" key="4">
    <source>
        <dbReference type="ARBA" id="ARBA00022989"/>
    </source>
</evidence>
<sequence length="303" mass="32457">MKSSIGSGILLVSTSYFVFTLHDAVIKLLVVDVGVWQIIFFRSLTVLIACLVIGGRGFIPRVVRSPIVRPMMVRSVILLAAWVSFYTAAKSLQLAELTTIYYANPIVATLLAIPVLREKVPAVRWVAIILGFVGVVIAANPAGLTLSLPVGLALLAAILWAIGSVLLRKTAMNEKTLVQMTLTNAFFVVMTFVMAVLTWQPVDLKSGALLALVGILGGTAQATLFEAMRRAPVSVLAPFEYSSLIWAFVLGYAIWQDIPASNVAAGAALIFCAGLLIVASERLAARRYRLAQPADESDGPTDA</sequence>
<dbReference type="EMBL" id="JACHBU010000003">
    <property type="protein sequence ID" value="MBB6508850.1"/>
    <property type="molecule type" value="Genomic_DNA"/>
</dbReference>
<feature type="transmembrane region" description="Helical" evidence="6">
    <location>
        <begin position="36"/>
        <end position="59"/>
    </location>
</feature>
<evidence type="ECO:0000256" key="2">
    <source>
        <dbReference type="ARBA" id="ARBA00009853"/>
    </source>
</evidence>
<name>A0A7X0MT42_9HYPH</name>
<keyword evidence="3 6" id="KW-0812">Transmembrane</keyword>
<evidence type="ECO:0000259" key="7">
    <source>
        <dbReference type="Pfam" id="PF00892"/>
    </source>
</evidence>
<feature type="transmembrane region" description="Helical" evidence="6">
    <location>
        <begin position="100"/>
        <end position="116"/>
    </location>
</feature>
<dbReference type="PANTHER" id="PTHR22911:SF6">
    <property type="entry name" value="SOLUTE CARRIER FAMILY 35 MEMBER G1"/>
    <property type="match status" value="1"/>
</dbReference>
<dbReference type="Proteomes" id="UP000585437">
    <property type="component" value="Unassembled WGS sequence"/>
</dbReference>
<dbReference type="GO" id="GO:0016020">
    <property type="term" value="C:membrane"/>
    <property type="evidence" value="ECO:0007669"/>
    <property type="project" value="UniProtKB-SubCell"/>
</dbReference>
<feature type="domain" description="EamA" evidence="7">
    <location>
        <begin position="150"/>
        <end position="278"/>
    </location>
</feature>
<feature type="transmembrane region" description="Helical" evidence="6">
    <location>
        <begin position="123"/>
        <end position="142"/>
    </location>
</feature>
<evidence type="ECO:0000313" key="8">
    <source>
        <dbReference type="EMBL" id="MBB6508850.1"/>
    </source>
</evidence>
<dbReference type="RefSeq" id="WP_184654649.1">
    <property type="nucleotide sequence ID" value="NZ_JACHBU010000003.1"/>
</dbReference>
<comment type="subcellular location">
    <subcellularLocation>
        <location evidence="1">Membrane</location>
        <topology evidence="1">Multi-pass membrane protein</topology>
    </subcellularLocation>
</comment>
<keyword evidence="4 6" id="KW-1133">Transmembrane helix</keyword>
<feature type="transmembrane region" description="Helical" evidence="6">
    <location>
        <begin position="148"/>
        <end position="168"/>
    </location>
</feature>
<accession>A0A7X0MT42</accession>
<dbReference type="InterPro" id="IPR037185">
    <property type="entry name" value="EmrE-like"/>
</dbReference>
<keyword evidence="5 6" id="KW-0472">Membrane</keyword>
<dbReference type="AlphaFoldDB" id="A0A7X0MT42"/>
<dbReference type="SUPFAM" id="SSF103481">
    <property type="entry name" value="Multidrug resistance efflux transporter EmrE"/>
    <property type="match status" value="2"/>
</dbReference>
<feature type="transmembrane region" description="Helical" evidence="6">
    <location>
        <begin position="235"/>
        <end position="255"/>
    </location>
</feature>
<dbReference type="InterPro" id="IPR000620">
    <property type="entry name" value="EamA_dom"/>
</dbReference>
<keyword evidence="9" id="KW-1185">Reference proteome</keyword>
<feature type="transmembrane region" description="Helical" evidence="6">
    <location>
        <begin position="71"/>
        <end position="88"/>
    </location>
</feature>
<dbReference type="PANTHER" id="PTHR22911">
    <property type="entry name" value="ACYL-MALONYL CONDENSING ENZYME-RELATED"/>
    <property type="match status" value="1"/>
</dbReference>
<comment type="similarity">
    <text evidence="2">Belongs to the drug/metabolite transporter (DMT) superfamily. 10 TMS drug/metabolite exporter (DME) (TC 2.A.7.3) family.</text>
</comment>
<feature type="transmembrane region" description="Helical" evidence="6">
    <location>
        <begin position="208"/>
        <end position="228"/>
    </location>
</feature>
<proteinExistence type="inferred from homology"/>
<feature type="domain" description="EamA" evidence="7">
    <location>
        <begin position="7"/>
        <end position="138"/>
    </location>
</feature>
<feature type="transmembrane region" description="Helical" evidence="6">
    <location>
        <begin position="180"/>
        <end position="202"/>
    </location>
</feature>
<feature type="transmembrane region" description="Helical" evidence="6">
    <location>
        <begin position="9"/>
        <end position="30"/>
    </location>
</feature>
<evidence type="ECO:0000256" key="5">
    <source>
        <dbReference type="ARBA" id="ARBA00023136"/>
    </source>
</evidence>
<evidence type="ECO:0000256" key="3">
    <source>
        <dbReference type="ARBA" id="ARBA00022692"/>
    </source>
</evidence>
<dbReference type="Pfam" id="PF00892">
    <property type="entry name" value="EamA"/>
    <property type="match status" value="2"/>
</dbReference>
<protein>
    <submittedName>
        <fullName evidence="8">Drug/metabolite transporter (DMT)-like permease</fullName>
    </submittedName>
</protein>
<evidence type="ECO:0000256" key="1">
    <source>
        <dbReference type="ARBA" id="ARBA00004141"/>
    </source>
</evidence>
<organism evidence="8 9">
    <name type="scientific">Rhizobium soli</name>
    <dbReference type="NCBI Taxonomy" id="424798"/>
    <lineage>
        <taxon>Bacteria</taxon>
        <taxon>Pseudomonadati</taxon>
        <taxon>Pseudomonadota</taxon>
        <taxon>Alphaproteobacteria</taxon>
        <taxon>Hyphomicrobiales</taxon>
        <taxon>Rhizobiaceae</taxon>
        <taxon>Rhizobium/Agrobacterium group</taxon>
        <taxon>Rhizobium</taxon>
    </lineage>
</organism>
<feature type="transmembrane region" description="Helical" evidence="6">
    <location>
        <begin position="261"/>
        <end position="279"/>
    </location>
</feature>
<comment type="caution">
    <text evidence="8">The sequence shown here is derived from an EMBL/GenBank/DDBJ whole genome shotgun (WGS) entry which is preliminary data.</text>
</comment>
<reference evidence="8 9" key="1">
    <citation type="submission" date="2020-08" db="EMBL/GenBank/DDBJ databases">
        <title>The Agave Microbiome: Exploring the role of microbial communities in plant adaptations to desert environments.</title>
        <authorList>
            <person name="Partida-Martinez L.P."/>
        </authorList>
    </citation>
    <scope>NUCLEOTIDE SEQUENCE [LARGE SCALE GENOMIC DNA]</scope>
    <source>
        <strain evidence="8 9">AS3.12</strain>
    </source>
</reference>
<gene>
    <name evidence="8" type="ORF">F4695_002199</name>
</gene>
<evidence type="ECO:0000256" key="6">
    <source>
        <dbReference type="SAM" id="Phobius"/>
    </source>
</evidence>